<dbReference type="NCBIfam" id="TIGR00797">
    <property type="entry name" value="matE"/>
    <property type="match status" value="1"/>
</dbReference>
<evidence type="ECO:0000313" key="3">
    <source>
        <dbReference type="EMBL" id="GLR89613.1"/>
    </source>
</evidence>
<dbReference type="Proteomes" id="UP001156905">
    <property type="component" value="Unassembled WGS sequence"/>
</dbReference>
<feature type="transmembrane region" description="Helical" evidence="2">
    <location>
        <begin position="378"/>
        <end position="399"/>
    </location>
</feature>
<keyword evidence="4" id="KW-1185">Reference proteome</keyword>
<dbReference type="CDD" id="cd13131">
    <property type="entry name" value="MATE_NorM_like"/>
    <property type="match status" value="1"/>
</dbReference>
<keyword evidence="2" id="KW-0812">Transmembrane</keyword>
<feature type="transmembrane region" description="Helical" evidence="2">
    <location>
        <begin position="219"/>
        <end position="238"/>
    </location>
</feature>
<dbReference type="RefSeq" id="WP_284271874.1">
    <property type="nucleotide sequence ID" value="NZ_BSOW01000027.1"/>
</dbReference>
<feature type="transmembrane region" description="Helical" evidence="2">
    <location>
        <begin position="437"/>
        <end position="463"/>
    </location>
</feature>
<keyword evidence="2" id="KW-1133">Transmembrane helix</keyword>
<dbReference type="InterPro" id="IPR050222">
    <property type="entry name" value="MATE_MdtK"/>
</dbReference>
<feature type="transmembrane region" description="Helical" evidence="2">
    <location>
        <begin position="111"/>
        <end position="130"/>
    </location>
</feature>
<reference evidence="4" key="1">
    <citation type="journal article" date="2019" name="Int. J. Syst. Evol. Microbiol.">
        <title>The Global Catalogue of Microorganisms (GCM) 10K type strain sequencing project: providing services to taxonomists for standard genome sequencing and annotation.</title>
        <authorList>
            <consortium name="The Broad Institute Genomics Platform"/>
            <consortium name="The Broad Institute Genome Sequencing Center for Infectious Disease"/>
            <person name="Wu L."/>
            <person name="Ma J."/>
        </authorList>
    </citation>
    <scope>NUCLEOTIDE SEQUENCE [LARGE SCALE GENOMIC DNA]</scope>
    <source>
        <strain evidence="4">NBRC 102520</strain>
    </source>
</reference>
<evidence type="ECO:0000256" key="2">
    <source>
        <dbReference type="SAM" id="Phobius"/>
    </source>
</evidence>
<dbReference type="PANTHER" id="PTHR43298:SF2">
    <property type="entry name" value="FMN_FAD EXPORTER YEEO-RELATED"/>
    <property type="match status" value="1"/>
</dbReference>
<feature type="transmembrane region" description="Helical" evidence="2">
    <location>
        <begin position="302"/>
        <end position="324"/>
    </location>
</feature>
<feature type="transmembrane region" description="Helical" evidence="2">
    <location>
        <begin position="336"/>
        <end position="358"/>
    </location>
</feature>
<dbReference type="Pfam" id="PF01554">
    <property type="entry name" value="MatE"/>
    <property type="match status" value="2"/>
</dbReference>
<name>A0ABQ6B759_9BRAD</name>
<dbReference type="InterPro" id="IPR002528">
    <property type="entry name" value="MATE_fam"/>
</dbReference>
<dbReference type="PANTHER" id="PTHR43298">
    <property type="entry name" value="MULTIDRUG RESISTANCE PROTEIN NORM-RELATED"/>
    <property type="match status" value="1"/>
</dbReference>
<protein>
    <submittedName>
        <fullName evidence="3">Multidrug resistance protein NorM</fullName>
    </submittedName>
</protein>
<dbReference type="EMBL" id="BSOW01000027">
    <property type="protein sequence ID" value="GLR89613.1"/>
    <property type="molecule type" value="Genomic_DNA"/>
</dbReference>
<gene>
    <name evidence="3" type="primary">norM_2</name>
    <name evidence="3" type="ORF">GCM10007857_63270</name>
</gene>
<keyword evidence="2" id="KW-0472">Membrane</keyword>
<keyword evidence="1" id="KW-0813">Transport</keyword>
<proteinExistence type="predicted"/>
<feature type="transmembrane region" description="Helical" evidence="2">
    <location>
        <begin position="150"/>
        <end position="167"/>
    </location>
</feature>
<evidence type="ECO:0000256" key="1">
    <source>
        <dbReference type="ARBA" id="ARBA00022448"/>
    </source>
</evidence>
<sequence>MNKRAEKAVLAIQFKRTTPSAYHQVAIELAELAKLSWPMVLTQLGQVVMMTTDLALIGRVGPEALAAAALAITIYLVGFTLGVGLLTPIAPLAAQAFGAKNRAAVRRTLRVGLWAALLLSIPIMAFGLQGEQILLAFGQAPEMARLAQQYLFGLVWGAAPALWFHGFRNFMAAVHRPQPVLWIAIGALPLNALIAYLLIYGKLGLPPLGLFGAGLASSFVNFMMFLAVLWFATMRLPFRDYHVLARLWQFDWPFMRRLIAMGIPISLIVLLEYGLFSAAGLLAGLVSIRALTAHQIALQVDLVLFVVPLGISTAAAVRVGHAVGRSDGPGVKRAGLIAILLGIMAAAILTAAVVAVRFEIARLFLDGTTDGVGATTDLAADLLLVGASFFISDAAQHIAAGGLRGLKDTRVPLLFACIANWPIGFTLSYVLGLKIGLGAIGIWIGLSIGTSVYAGLLVVRFLLLASRFAPQRCPASS</sequence>
<organism evidence="3 4">
    <name type="scientific">Bradyrhizobium iriomotense</name>
    <dbReference type="NCBI Taxonomy" id="441950"/>
    <lineage>
        <taxon>Bacteria</taxon>
        <taxon>Pseudomonadati</taxon>
        <taxon>Pseudomonadota</taxon>
        <taxon>Alphaproteobacteria</taxon>
        <taxon>Hyphomicrobiales</taxon>
        <taxon>Nitrobacteraceae</taxon>
        <taxon>Bradyrhizobium</taxon>
    </lineage>
</organism>
<feature type="transmembrane region" description="Helical" evidence="2">
    <location>
        <begin position="64"/>
        <end position="90"/>
    </location>
</feature>
<feature type="transmembrane region" description="Helical" evidence="2">
    <location>
        <begin position="179"/>
        <end position="199"/>
    </location>
</feature>
<accession>A0ABQ6B759</accession>
<evidence type="ECO:0000313" key="4">
    <source>
        <dbReference type="Proteomes" id="UP001156905"/>
    </source>
</evidence>
<feature type="transmembrane region" description="Helical" evidence="2">
    <location>
        <begin position="411"/>
        <end position="431"/>
    </location>
</feature>
<comment type="caution">
    <text evidence="3">The sequence shown here is derived from an EMBL/GenBank/DDBJ whole genome shotgun (WGS) entry which is preliminary data.</text>
</comment>
<feature type="transmembrane region" description="Helical" evidence="2">
    <location>
        <begin position="258"/>
        <end position="282"/>
    </location>
</feature>